<dbReference type="Gene3D" id="2.40.70.10">
    <property type="entry name" value="Acid Proteases"/>
    <property type="match status" value="1"/>
</dbReference>
<dbReference type="AlphaFoldDB" id="A0AAD4ZQD8"/>
<feature type="region of interest" description="Disordered" evidence="1">
    <location>
        <begin position="1"/>
        <end position="22"/>
    </location>
</feature>
<gene>
    <name evidence="2" type="ORF">L3X38_005236</name>
</gene>
<evidence type="ECO:0000256" key="1">
    <source>
        <dbReference type="SAM" id="MobiDB-lite"/>
    </source>
</evidence>
<dbReference type="PANTHER" id="PTHR15503">
    <property type="entry name" value="LDOC1 RELATED"/>
    <property type="match status" value="1"/>
</dbReference>
<dbReference type="EMBL" id="JAJFAZ020000001">
    <property type="protein sequence ID" value="KAI5352345.1"/>
    <property type="molecule type" value="Genomic_DNA"/>
</dbReference>
<dbReference type="Pfam" id="PF08284">
    <property type="entry name" value="RVP_2"/>
    <property type="match status" value="1"/>
</dbReference>
<evidence type="ECO:0000313" key="3">
    <source>
        <dbReference type="Proteomes" id="UP001054821"/>
    </source>
</evidence>
<comment type="caution">
    <text evidence="2">The sequence shown here is derived from an EMBL/GenBank/DDBJ whole genome shotgun (WGS) entry which is preliminary data.</text>
</comment>
<dbReference type="CDD" id="cd00303">
    <property type="entry name" value="retropepsin_like"/>
    <property type="match status" value="1"/>
</dbReference>
<organism evidence="2 3">
    <name type="scientific">Prunus dulcis</name>
    <name type="common">Almond</name>
    <name type="synonym">Amygdalus dulcis</name>
    <dbReference type="NCBI Taxonomy" id="3755"/>
    <lineage>
        <taxon>Eukaryota</taxon>
        <taxon>Viridiplantae</taxon>
        <taxon>Streptophyta</taxon>
        <taxon>Embryophyta</taxon>
        <taxon>Tracheophyta</taxon>
        <taxon>Spermatophyta</taxon>
        <taxon>Magnoliopsida</taxon>
        <taxon>eudicotyledons</taxon>
        <taxon>Gunneridae</taxon>
        <taxon>Pentapetalae</taxon>
        <taxon>rosids</taxon>
        <taxon>fabids</taxon>
        <taxon>Rosales</taxon>
        <taxon>Rosaceae</taxon>
        <taxon>Amygdaloideae</taxon>
        <taxon>Amygdaleae</taxon>
        <taxon>Prunus</taxon>
    </lineage>
</organism>
<name>A0AAD4ZQD8_PRUDU</name>
<dbReference type="Proteomes" id="UP001054821">
    <property type="component" value="Chromosome 1"/>
</dbReference>
<reference evidence="2 3" key="1">
    <citation type="journal article" date="2022" name="G3 (Bethesda)">
        <title>Whole-genome sequence and methylome profiling of the almond [Prunus dulcis (Mill.) D.A. Webb] cultivar 'Nonpareil'.</title>
        <authorList>
            <person name="D'Amico-Willman K.M."/>
            <person name="Ouma W.Z."/>
            <person name="Meulia T."/>
            <person name="Sideli G.M."/>
            <person name="Gradziel T.M."/>
            <person name="Fresnedo-Ramirez J."/>
        </authorList>
    </citation>
    <scope>NUCLEOTIDE SEQUENCE [LARGE SCALE GENOMIC DNA]</scope>
    <source>
        <strain evidence="2">Clone GOH B32 T37-40</strain>
    </source>
</reference>
<dbReference type="PANTHER" id="PTHR15503:SF22">
    <property type="entry name" value="TRANSPOSON TY3-I GAG POLYPROTEIN"/>
    <property type="match status" value="1"/>
</dbReference>
<protein>
    <submittedName>
        <fullName evidence="2">Uncharacterized protein</fullName>
    </submittedName>
</protein>
<evidence type="ECO:0000313" key="2">
    <source>
        <dbReference type="EMBL" id="KAI5352345.1"/>
    </source>
</evidence>
<sequence>MGTVEVGSSEGLDAVEEDSTLTDETSVQLHAITDKRRKHLRHPIDRTGIETMVVASGSPLKTKGMLRQVPVQIQGYEFKHDYRLLNVIGCDMVLGMDWLETLGLVGWHFKHRTMEFTVAGSNHRIIGAMNGPLQPTTQICQLGSKENAVDLNFLIHETIDPISISVSETLPEPLQSLLNHFADLFSTSTRLPPRRSVDHQIPLLPGMGPISVRPYRYAIARSQR</sequence>
<dbReference type="InterPro" id="IPR021109">
    <property type="entry name" value="Peptidase_aspartic_dom_sf"/>
</dbReference>
<proteinExistence type="predicted"/>
<dbReference type="InterPro" id="IPR032567">
    <property type="entry name" value="RTL1-rel"/>
</dbReference>
<keyword evidence="3" id="KW-1185">Reference proteome</keyword>
<accession>A0AAD4ZQD8</accession>